<dbReference type="Proteomes" id="UP001595556">
    <property type="component" value="Unassembled WGS sequence"/>
</dbReference>
<reference evidence="3" key="1">
    <citation type="journal article" date="2019" name="Int. J. Syst. Evol. Microbiol.">
        <title>The Global Catalogue of Microorganisms (GCM) 10K type strain sequencing project: providing services to taxonomists for standard genome sequencing and annotation.</title>
        <authorList>
            <consortium name="The Broad Institute Genomics Platform"/>
            <consortium name="The Broad Institute Genome Sequencing Center for Infectious Disease"/>
            <person name="Wu L."/>
            <person name="Ma J."/>
        </authorList>
    </citation>
    <scope>NUCLEOTIDE SEQUENCE [LARGE SCALE GENOMIC DNA]</scope>
    <source>
        <strain evidence="3">KCTC 52168</strain>
    </source>
</reference>
<evidence type="ECO:0000256" key="1">
    <source>
        <dbReference type="SAM" id="SignalP"/>
    </source>
</evidence>
<keyword evidence="3" id="KW-1185">Reference proteome</keyword>
<feature type="signal peptide" evidence="1">
    <location>
        <begin position="1"/>
        <end position="23"/>
    </location>
</feature>
<name>A0ABV7H748_9BURK</name>
<dbReference type="RefSeq" id="WP_377304308.1">
    <property type="nucleotide sequence ID" value="NZ_CP180191.1"/>
</dbReference>
<proteinExistence type="predicted"/>
<dbReference type="InterPro" id="IPR014756">
    <property type="entry name" value="Ig_E-set"/>
</dbReference>
<dbReference type="InterPro" id="IPR024079">
    <property type="entry name" value="MetalloPept_cat_dom_sf"/>
</dbReference>
<dbReference type="InterPro" id="IPR013783">
    <property type="entry name" value="Ig-like_fold"/>
</dbReference>
<comment type="caution">
    <text evidence="2">The sequence shown here is derived from an EMBL/GenBank/DDBJ whole genome shotgun (WGS) entry which is preliminary data.</text>
</comment>
<dbReference type="EMBL" id="JBHRTI010000007">
    <property type="protein sequence ID" value="MFC3148381.1"/>
    <property type="molecule type" value="Genomic_DNA"/>
</dbReference>
<dbReference type="Pfam" id="PF13582">
    <property type="entry name" value="Reprolysin_3"/>
    <property type="match status" value="1"/>
</dbReference>
<accession>A0ABV7H748</accession>
<dbReference type="SUPFAM" id="SSF55486">
    <property type="entry name" value="Metalloproteases ('zincins'), catalytic domain"/>
    <property type="match status" value="1"/>
</dbReference>
<organism evidence="2 3">
    <name type="scientific">Piscinibacterium candidicorallinum</name>
    <dbReference type="NCBI Taxonomy" id="1793872"/>
    <lineage>
        <taxon>Bacteria</taxon>
        <taxon>Pseudomonadati</taxon>
        <taxon>Pseudomonadota</taxon>
        <taxon>Betaproteobacteria</taxon>
        <taxon>Burkholderiales</taxon>
        <taxon>Piscinibacterium</taxon>
    </lineage>
</organism>
<protein>
    <submittedName>
        <fullName evidence="2">IPT/TIG domain-containing protein</fullName>
    </submittedName>
</protein>
<gene>
    <name evidence="2" type="ORF">ACFOEN_12190</name>
</gene>
<sequence length="836" mass="85614">MQGSSRRVCFALAAGLSALLLVACGGGGSSSPPAPQVQQPTPAVASIAPTTLVAGNDVTLTGTNLDQVRSATLNGVALSLRSQNATTAVLTVPATASSGFITITDSNGSARPISQQLNVLVRIAVSGFTPARALAGGSVNINGSGFARVREVRFTGAAAAATITARSDTQLTVTVPADAASGLITLVGETANDPNPTGSTFELVPPVVVNASAVYAPAAGATFNISGTGLGEVTGATIAGLPATLTNASGTSITLQAPAGAPCGAIVLVARLQPTVPGGTLATANQCEANVRLAEIDVAQVYSQSPGDQYQRLVPGKETWVRAFVVSTAANRAAPAVRVVGQRVVSPNDITTLGTVNLTGPATLPQVADGAAVPASVQYDLTQTFAAELPAAWIAPNLRLRIEVDPDRRNNAFNTADATPVVGTATRLTVMLVPVITGGNTSAANPPSLPTAAQVIDEVARSLPIARDQIEVRTRSAYTSTTTTDGLDTSGEWSSVLNEVRTLRNQENPTFLYYGVTRRSGGSIAGIGYVGSPTSSSPSLVSLGWSPDQSPGGWARTMIHEFGHNFSRSHAPCGGVTGADPNYPYSGGQLGPTGLFNSNSNQVVAPGTGADIMGYCNGTWFSDYNFSAVQNFLEQHRARGTMTKPSGPATELAVFDGVISASGLQLKPAQFLIGPAVASAGDHRVVLRTADGRTLEQPVELVQVDHADEWHFTVTLPNPGAVVAADLITPRGQRFSTQTQRVLAKSQAPGAALAVEPSASLAPAAATASLQTLRWSADSHAWATVTHVADNGQRTVLAVRAQGGSLKFDPRDLPAGGRFEVGVSDGASGKVIVLPR</sequence>
<dbReference type="PROSITE" id="PS51257">
    <property type="entry name" value="PROKAR_LIPOPROTEIN"/>
    <property type="match status" value="1"/>
</dbReference>
<evidence type="ECO:0000313" key="2">
    <source>
        <dbReference type="EMBL" id="MFC3148381.1"/>
    </source>
</evidence>
<evidence type="ECO:0000313" key="3">
    <source>
        <dbReference type="Proteomes" id="UP001595556"/>
    </source>
</evidence>
<dbReference type="Gene3D" id="3.40.390.10">
    <property type="entry name" value="Collagenase (Catalytic Domain)"/>
    <property type="match status" value="1"/>
</dbReference>
<keyword evidence="1" id="KW-0732">Signal</keyword>
<feature type="chain" id="PRO_5045848590" evidence="1">
    <location>
        <begin position="24"/>
        <end position="836"/>
    </location>
</feature>
<dbReference type="SUPFAM" id="SSF81296">
    <property type="entry name" value="E set domains"/>
    <property type="match status" value="2"/>
</dbReference>
<dbReference type="Gene3D" id="2.60.40.10">
    <property type="entry name" value="Immunoglobulins"/>
    <property type="match status" value="3"/>
</dbReference>